<reference evidence="2" key="1">
    <citation type="submission" date="2020-07" db="EMBL/GenBank/DDBJ databases">
        <title>Genome sequence and genetic diversity analysis of an under-domesticated orphan crop, white fonio (Digitaria exilis).</title>
        <authorList>
            <person name="Bennetzen J.L."/>
            <person name="Chen S."/>
            <person name="Ma X."/>
            <person name="Wang X."/>
            <person name="Yssel A.E.J."/>
            <person name="Chaluvadi S.R."/>
            <person name="Johnson M."/>
            <person name="Gangashetty P."/>
            <person name="Hamidou F."/>
            <person name="Sanogo M.D."/>
            <person name="Zwaenepoel A."/>
            <person name="Wallace J."/>
            <person name="Van De Peer Y."/>
            <person name="Van Deynze A."/>
        </authorList>
    </citation>
    <scope>NUCLEOTIDE SEQUENCE</scope>
    <source>
        <tissue evidence="2">Leaves</tissue>
    </source>
</reference>
<organism evidence="2 3">
    <name type="scientific">Digitaria exilis</name>
    <dbReference type="NCBI Taxonomy" id="1010633"/>
    <lineage>
        <taxon>Eukaryota</taxon>
        <taxon>Viridiplantae</taxon>
        <taxon>Streptophyta</taxon>
        <taxon>Embryophyta</taxon>
        <taxon>Tracheophyta</taxon>
        <taxon>Spermatophyta</taxon>
        <taxon>Magnoliopsida</taxon>
        <taxon>Liliopsida</taxon>
        <taxon>Poales</taxon>
        <taxon>Poaceae</taxon>
        <taxon>PACMAD clade</taxon>
        <taxon>Panicoideae</taxon>
        <taxon>Panicodae</taxon>
        <taxon>Paniceae</taxon>
        <taxon>Anthephorinae</taxon>
        <taxon>Digitaria</taxon>
    </lineage>
</organism>
<protein>
    <submittedName>
        <fullName evidence="2">Uncharacterized protein</fullName>
    </submittedName>
</protein>
<comment type="caution">
    <text evidence="2">The sequence shown here is derived from an EMBL/GenBank/DDBJ whole genome shotgun (WGS) entry which is preliminary data.</text>
</comment>
<keyword evidence="1" id="KW-0812">Transmembrane</keyword>
<sequence length="78" mass="9001">MLSVHSTWPEATVGTAQTDLSLLIITSISYLSQAHSLYYCKWLCLSFPILFLSFYQEYIIEKKAKLARRKGEEINARL</sequence>
<keyword evidence="1" id="KW-1133">Transmembrane helix</keyword>
<feature type="transmembrane region" description="Helical" evidence="1">
    <location>
        <begin position="36"/>
        <end position="55"/>
    </location>
</feature>
<keyword evidence="1" id="KW-0472">Membrane</keyword>
<evidence type="ECO:0000313" key="3">
    <source>
        <dbReference type="Proteomes" id="UP000636709"/>
    </source>
</evidence>
<evidence type="ECO:0000313" key="2">
    <source>
        <dbReference type="EMBL" id="KAF8687154.1"/>
    </source>
</evidence>
<keyword evidence="3" id="KW-1185">Reference proteome</keyword>
<dbReference type="AlphaFoldDB" id="A0A835B4I6"/>
<proteinExistence type="predicted"/>
<gene>
    <name evidence="2" type="ORF">HU200_042818</name>
</gene>
<accession>A0A835B4I6</accession>
<dbReference type="EMBL" id="JACEFO010002056">
    <property type="protein sequence ID" value="KAF8687154.1"/>
    <property type="molecule type" value="Genomic_DNA"/>
</dbReference>
<dbReference type="Proteomes" id="UP000636709">
    <property type="component" value="Unassembled WGS sequence"/>
</dbReference>
<name>A0A835B4I6_9POAL</name>
<evidence type="ECO:0000256" key="1">
    <source>
        <dbReference type="SAM" id="Phobius"/>
    </source>
</evidence>